<gene>
    <name evidence="2" type="ORF">B0A62_23500</name>
    <name evidence="1" type="ORF">IW20_13525</name>
</gene>
<name>A0A086AG70_FLAHY</name>
<dbReference type="OrthoDB" id="885042at2"/>
<dbReference type="AlphaFoldDB" id="A0A086AG70"/>
<accession>A0A086AG70</accession>
<reference evidence="1 3" key="1">
    <citation type="submission" date="2014-07" db="EMBL/GenBank/DDBJ databases">
        <title>Genome of Flavobacterium hydatis DSM 2063.</title>
        <authorList>
            <person name="Pipes S.E."/>
            <person name="Stropko S.J."/>
            <person name="Newman J.D."/>
        </authorList>
    </citation>
    <scope>NUCLEOTIDE SEQUENCE [LARGE SCALE GENOMIC DNA]</scope>
    <source>
        <strain evidence="1 3">DSM 2063</strain>
    </source>
</reference>
<reference evidence="2 4" key="2">
    <citation type="submission" date="2016-11" db="EMBL/GenBank/DDBJ databases">
        <title>Whole genomes of Flavobacteriaceae.</title>
        <authorList>
            <person name="Stine C."/>
            <person name="Li C."/>
            <person name="Tadesse D."/>
        </authorList>
    </citation>
    <scope>NUCLEOTIDE SEQUENCE [LARGE SCALE GENOMIC DNA]</scope>
    <source>
        <strain evidence="2 4">ATCC 29551</strain>
    </source>
</reference>
<sequence length="69" mass="7716">MKFITLVLFITLTSFNLVETNVYVCGASGAKKYHYKESCRGLSSCKQEITKLSLKQAQGYGLTLCGWED</sequence>
<dbReference type="EMBL" id="MUGY01000045">
    <property type="protein sequence ID" value="OXA86575.1"/>
    <property type="molecule type" value="Genomic_DNA"/>
</dbReference>
<evidence type="ECO:0000313" key="1">
    <source>
        <dbReference type="EMBL" id="KFF15684.1"/>
    </source>
</evidence>
<keyword evidence="4" id="KW-1185">Reference proteome</keyword>
<evidence type="ECO:0000313" key="3">
    <source>
        <dbReference type="Proteomes" id="UP000028712"/>
    </source>
</evidence>
<dbReference type="STRING" id="991.IW20_13525"/>
<dbReference type="RefSeq" id="WP_035623035.1">
    <property type="nucleotide sequence ID" value="NZ_JBEWQG010000043.1"/>
</dbReference>
<dbReference type="eggNOG" id="ENOG50339XQ">
    <property type="taxonomic scope" value="Bacteria"/>
</dbReference>
<evidence type="ECO:0000313" key="4">
    <source>
        <dbReference type="Proteomes" id="UP000198424"/>
    </source>
</evidence>
<proteinExistence type="predicted"/>
<dbReference type="EMBL" id="JPRM01000019">
    <property type="protein sequence ID" value="KFF15684.1"/>
    <property type="molecule type" value="Genomic_DNA"/>
</dbReference>
<evidence type="ECO:0000313" key="2">
    <source>
        <dbReference type="EMBL" id="OXA86575.1"/>
    </source>
</evidence>
<organism evidence="1 3">
    <name type="scientific">Flavobacterium hydatis</name>
    <name type="common">Cytophaga aquatilis</name>
    <dbReference type="NCBI Taxonomy" id="991"/>
    <lineage>
        <taxon>Bacteria</taxon>
        <taxon>Pseudomonadati</taxon>
        <taxon>Bacteroidota</taxon>
        <taxon>Flavobacteriia</taxon>
        <taxon>Flavobacteriales</taxon>
        <taxon>Flavobacteriaceae</taxon>
        <taxon>Flavobacterium</taxon>
    </lineage>
</organism>
<comment type="caution">
    <text evidence="1">The sequence shown here is derived from an EMBL/GenBank/DDBJ whole genome shotgun (WGS) entry which is preliminary data.</text>
</comment>
<protein>
    <submittedName>
        <fullName evidence="1">Uncharacterized protein</fullName>
    </submittedName>
</protein>
<dbReference type="Proteomes" id="UP000198424">
    <property type="component" value="Unassembled WGS sequence"/>
</dbReference>
<dbReference type="Proteomes" id="UP000028712">
    <property type="component" value="Unassembled WGS sequence"/>
</dbReference>